<name>A0A9Q2W3J2_9MICO</name>
<proteinExistence type="predicted"/>
<keyword evidence="2" id="KW-1133">Transmembrane helix</keyword>
<protein>
    <submittedName>
        <fullName evidence="3">DUF4191 family protein</fullName>
    </submittedName>
</protein>
<feature type="transmembrane region" description="Helical" evidence="2">
    <location>
        <begin position="35"/>
        <end position="55"/>
    </location>
</feature>
<dbReference type="RefSeq" id="WP_042537027.1">
    <property type="nucleotide sequence ID" value="NZ_JAHEWX010000002.1"/>
</dbReference>
<accession>A0A9Q2W3J2</accession>
<dbReference type="EMBL" id="JAHEWX010000002">
    <property type="protein sequence ID" value="MBT1540659.1"/>
    <property type="molecule type" value="Genomic_DNA"/>
</dbReference>
<comment type="caution">
    <text evidence="3">The sequence shown here is derived from an EMBL/GenBank/DDBJ whole genome shotgun (WGS) entry which is preliminary data.</text>
</comment>
<evidence type="ECO:0000256" key="2">
    <source>
        <dbReference type="SAM" id="Phobius"/>
    </source>
</evidence>
<feature type="transmembrane region" description="Helical" evidence="2">
    <location>
        <begin position="61"/>
        <end position="83"/>
    </location>
</feature>
<organism evidence="3 4">
    <name type="scientific">Curtobacterium flaccumfaciens pv. flaccumfaciens</name>
    <dbReference type="NCBI Taxonomy" id="138532"/>
    <lineage>
        <taxon>Bacteria</taxon>
        <taxon>Bacillati</taxon>
        <taxon>Actinomycetota</taxon>
        <taxon>Actinomycetes</taxon>
        <taxon>Micrococcales</taxon>
        <taxon>Microbacteriaceae</taxon>
        <taxon>Curtobacterium</taxon>
    </lineage>
</organism>
<sequence>MARSSSTDKKAKEPGRLKQMFQVFQMTRKADPSSVWWFALAFVVPVVLGVLLALLLPGQNWLAVVLWIVAGVLLGVLLFLIVLTRLAERAAYSQIEGQPGAVGAVLSNSLRRQWRSSEMPVAVHGRSQSAVYRAVGRPGVVLITEGQRGNLSRQLDEERRKVQRIVPNVAVHVLHVGDGTGESLTLHKLPRAMNKLKKSLNRNEVLAVANRLDSLTQSPAASIPKGMDPMRARAGRPR</sequence>
<evidence type="ECO:0000313" key="3">
    <source>
        <dbReference type="EMBL" id="MBT1540659.1"/>
    </source>
</evidence>
<gene>
    <name evidence="3" type="ORF">KK103_02710</name>
</gene>
<keyword evidence="2" id="KW-0472">Membrane</keyword>
<keyword evidence="2" id="KW-0812">Transmembrane</keyword>
<dbReference type="GeneID" id="99623403"/>
<dbReference type="Proteomes" id="UP000709437">
    <property type="component" value="Unassembled WGS sequence"/>
</dbReference>
<evidence type="ECO:0000256" key="1">
    <source>
        <dbReference type="SAM" id="MobiDB-lite"/>
    </source>
</evidence>
<evidence type="ECO:0000313" key="4">
    <source>
        <dbReference type="Proteomes" id="UP000709437"/>
    </source>
</evidence>
<feature type="region of interest" description="Disordered" evidence="1">
    <location>
        <begin position="217"/>
        <end position="238"/>
    </location>
</feature>
<reference evidence="3" key="1">
    <citation type="submission" date="2021-05" db="EMBL/GenBank/DDBJ databases">
        <title>Whole genome sequence of Curtobacterium flaccumfaciens pv. flaccumfaciens strain CFBP 3417.</title>
        <authorList>
            <person name="Osdaghi E."/>
            <person name="Taghouti G."/>
            <person name="Portier P."/>
            <person name="Fazliarab A."/>
            <person name="Taghavi S.M."/>
            <person name="Briand M."/>
            <person name="Le-Saux M."/>
            <person name="Jacques M.-A."/>
        </authorList>
    </citation>
    <scope>NUCLEOTIDE SEQUENCE</scope>
    <source>
        <strain evidence="3">CFBP 3417</strain>
    </source>
</reference>
<dbReference type="Pfam" id="PF13829">
    <property type="entry name" value="DUF4191"/>
    <property type="match status" value="1"/>
</dbReference>
<dbReference type="InterPro" id="IPR025445">
    <property type="entry name" value="DUF4191"/>
</dbReference>
<dbReference type="AlphaFoldDB" id="A0A9Q2W3J2"/>